<dbReference type="GO" id="GO:0009431">
    <property type="term" value="C:bacterial-type flagellum basal body, MS ring"/>
    <property type="evidence" value="ECO:0007669"/>
    <property type="project" value="InterPro"/>
</dbReference>
<feature type="transmembrane region" description="Helical" evidence="9">
    <location>
        <begin position="433"/>
        <end position="454"/>
    </location>
</feature>
<keyword evidence="5 9" id="KW-0812">Transmembrane</keyword>
<evidence type="ECO:0000259" key="10">
    <source>
        <dbReference type="Pfam" id="PF01514"/>
    </source>
</evidence>
<reference evidence="12" key="1">
    <citation type="submission" date="2018-06" db="EMBL/GenBank/DDBJ databases">
        <authorList>
            <person name="Zhirakovskaya E."/>
        </authorList>
    </citation>
    <scope>NUCLEOTIDE SEQUENCE</scope>
</reference>
<dbReference type="GO" id="GO:0003774">
    <property type="term" value="F:cytoskeletal motor activity"/>
    <property type="evidence" value="ECO:0007669"/>
    <property type="project" value="InterPro"/>
</dbReference>
<protein>
    <submittedName>
        <fullName evidence="12">Flagellar M-ring protein FliF</fullName>
    </submittedName>
</protein>
<evidence type="ECO:0000256" key="5">
    <source>
        <dbReference type="ARBA" id="ARBA00022692"/>
    </source>
</evidence>
<dbReference type="NCBIfam" id="TIGR00206">
    <property type="entry name" value="fliF"/>
    <property type="match status" value="1"/>
</dbReference>
<dbReference type="PANTHER" id="PTHR30046">
    <property type="entry name" value="FLAGELLAR M-RING PROTEIN"/>
    <property type="match status" value="1"/>
</dbReference>
<evidence type="ECO:0000256" key="7">
    <source>
        <dbReference type="ARBA" id="ARBA00023136"/>
    </source>
</evidence>
<dbReference type="Pfam" id="PF01514">
    <property type="entry name" value="YscJ_FliF"/>
    <property type="match status" value="1"/>
</dbReference>
<dbReference type="EMBL" id="UOEQ01000340">
    <property type="protein sequence ID" value="VAW21297.1"/>
    <property type="molecule type" value="Genomic_DNA"/>
</dbReference>
<evidence type="ECO:0000256" key="3">
    <source>
        <dbReference type="ARBA" id="ARBA00007971"/>
    </source>
</evidence>
<dbReference type="GO" id="GO:0071973">
    <property type="term" value="P:bacterial-type flagellum-dependent cell motility"/>
    <property type="evidence" value="ECO:0007669"/>
    <property type="project" value="InterPro"/>
</dbReference>
<dbReference type="Gene3D" id="3.30.300.30">
    <property type="match status" value="1"/>
</dbReference>
<dbReference type="PRINTS" id="PR01009">
    <property type="entry name" value="FLGMRINGFLIF"/>
</dbReference>
<accession>A0A3B0U710</accession>
<keyword evidence="8" id="KW-0975">Bacterial flagellum</keyword>
<keyword evidence="6 9" id="KW-1133">Transmembrane helix</keyword>
<keyword evidence="4" id="KW-1003">Cell membrane</keyword>
<comment type="subcellular location">
    <subcellularLocation>
        <location evidence="1">Bacterial flagellum basal body</location>
    </subcellularLocation>
    <subcellularLocation>
        <location evidence="2">Cell membrane</location>
        <topology evidence="2">Multi-pass membrane protein</topology>
    </subcellularLocation>
</comment>
<dbReference type="AlphaFoldDB" id="A0A3B0U710"/>
<dbReference type="InterPro" id="IPR006182">
    <property type="entry name" value="FliF_N_dom"/>
</dbReference>
<keyword evidence="12" id="KW-0969">Cilium</keyword>
<dbReference type="InterPro" id="IPR013556">
    <property type="entry name" value="Flag_M-ring_C"/>
</dbReference>
<evidence type="ECO:0000256" key="9">
    <source>
        <dbReference type="SAM" id="Phobius"/>
    </source>
</evidence>
<organism evidence="12">
    <name type="scientific">hydrothermal vent metagenome</name>
    <dbReference type="NCBI Taxonomy" id="652676"/>
    <lineage>
        <taxon>unclassified sequences</taxon>
        <taxon>metagenomes</taxon>
        <taxon>ecological metagenomes</taxon>
    </lineage>
</organism>
<evidence type="ECO:0000256" key="8">
    <source>
        <dbReference type="ARBA" id="ARBA00023143"/>
    </source>
</evidence>
<keyword evidence="7 9" id="KW-0472">Membrane</keyword>
<name>A0A3B0U710_9ZZZZ</name>
<evidence type="ECO:0000256" key="4">
    <source>
        <dbReference type="ARBA" id="ARBA00022475"/>
    </source>
</evidence>
<feature type="transmembrane region" description="Helical" evidence="9">
    <location>
        <begin position="12"/>
        <end position="35"/>
    </location>
</feature>
<feature type="domain" description="Flagellar M-ring N-terminal" evidence="10">
    <location>
        <begin position="38"/>
        <end position="211"/>
    </location>
</feature>
<comment type="similarity">
    <text evidence="3">Belongs to the FliF family.</text>
</comment>
<proteinExistence type="inferred from homology"/>
<dbReference type="InterPro" id="IPR043427">
    <property type="entry name" value="YscJ/FliF"/>
</dbReference>
<dbReference type="GO" id="GO:0005886">
    <property type="term" value="C:plasma membrane"/>
    <property type="evidence" value="ECO:0007669"/>
    <property type="project" value="UniProtKB-SubCell"/>
</dbReference>
<dbReference type="PIRSF" id="PIRSF004862">
    <property type="entry name" value="FliF"/>
    <property type="match status" value="1"/>
</dbReference>
<gene>
    <name evidence="12" type="ORF">MNBD_ALPHA11-1438</name>
</gene>
<dbReference type="Pfam" id="PF08345">
    <property type="entry name" value="YscJ_FliF_C"/>
    <property type="match status" value="1"/>
</dbReference>
<evidence type="ECO:0000313" key="12">
    <source>
        <dbReference type="EMBL" id="VAW21297.1"/>
    </source>
</evidence>
<dbReference type="PANTHER" id="PTHR30046:SF0">
    <property type="entry name" value="FLAGELLAR M-RING PROTEIN"/>
    <property type="match status" value="1"/>
</dbReference>
<dbReference type="InterPro" id="IPR000067">
    <property type="entry name" value="FlgMring_FliF"/>
</dbReference>
<keyword evidence="12" id="KW-0966">Cell projection</keyword>
<sequence>MENVTGVMQRLGLARLAAMVVVAVLLLGFFGFLIFRATSPQLAPLYTGLSFEDSSAIVSQLQSSGTTYELRGEGDTILVPRDQITAIRMNLAADGLPTNGQVGYEIFDNQSTLGATSFVQDVNLIRAMEGELARTISSLARVRTARVHLVLPKRELFRRERVDPTASITLGVRGNLSASEINAIQYLVSSAIQGMSPSQVSIIDDSGRLLAAGNGSEDQGVVASDMYDRSVSLEARLRNELEELVGNIVGAGRVRVQVSAELELNRTTQSTETYDPEGQVVRSTQTRELNNSSVGANDGGAVSIGNELPGATPVNGAGTGASDQSTTTEETVNFEISKSTQTQIFEAGAIKRLSVAVLLDGIYIDDGNGASTYQPRTQEQLAQISALVSSAIGFNAERGDQIEVTNLQFAERADLAAIGTEGPGLFDFTRDDIMSAAEMLVTLLISIALILFVMRPLLKRVLEPEEPLPLADLTADGSAQMSAEMAIDAATGGGGGGAANAGPDIMGDAQSQGEAQTRTLAKVGDLVGEHPKQASVIVRDWLNQAA</sequence>
<evidence type="ECO:0000256" key="2">
    <source>
        <dbReference type="ARBA" id="ARBA00004651"/>
    </source>
</evidence>
<evidence type="ECO:0000256" key="1">
    <source>
        <dbReference type="ARBA" id="ARBA00004117"/>
    </source>
</evidence>
<evidence type="ECO:0000256" key="6">
    <source>
        <dbReference type="ARBA" id="ARBA00022989"/>
    </source>
</evidence>
<dbReference type="InterPro" id="IPR045851">
    <property type="entry name" value="AMP-bd_C_sf"/>
</dbReference>
<feature type="domain" description="Flagellar M-ring C-terminal" evidence="11">
    <location>
        <begin position="247"/>
        <end position="409"/>
    </location>
</feature>
<keyword evidence="12" id="KW-0282">Flagellum</keyword>
<evidence type="ECO:0000259" key="11">
    <source>
        <dbReference type="Pfam" id="PF08345"/>
    </source>
</evidence>